<protein>
    <submittedName>
        <fullName evidence="2">Uncharacterized protein</fullName>
    </submittedName>
</protein>
<gene>
    <name evidence="2" type="ORF">Sangu_0998000</name>
</gene>
<evidence type="ECO:0000313" key="2">
    <source>
        <dbReference type="EMBL" id="KAL0354167.1"/>
    </source>
</evidence>
<name>A0AAW2PD72_9LAMI</name>
<organism evidence="2">
    <name type="scientific">Sesamum angustifolium</name>
    <dbReference type="NCBI Taxonomy" id="2727405"/>
    <lineage>
        <taxon>Eukaryota</taxon>
        <taxon>Viridiplantae</taxon>
        <taxon>Streptophyta</taxon>
        <taxon>Embryophyta</taxon>
        <taxon>Tracheophyta</taxon>
        <taxon>Spermatophyta</taxon>
        <taxon>Magnoliopsida</taxon>
        <taxon>eudicotyledons</taxon>
        <taxon>Gunneridae</taxon>
        <taxon>Pentapetalae</taxon>
        <taxon>asterids</taxon>
        <taxon>lamiids</taxon>
        <taxon>Lamiales</taxon>
        <taxon>Pedaliaceae</taxon>
        <taxon>Sesamum</taxon>
    </lineage>
</organism>
<proteinExistence type="predicted"/>
<reference evidence="2" key="2">
    <citation type="journal article" date="2024" name="Plant">
        <title>Genomic evolution and insights into agronomic trait innovations of Sesamum species.</title>
        <authorList>
            <person name="Miao H."/>
            <person name="Wang L."/>
            <person name="Qu L."/>
            <person name="Liu H."/>
            <person name="Sun Y."/>
            <person name="Le M."/>
            <person name="Wang Q."/>
            <person name="Wei S."/>
            <person name="Zheng Y."/>
            <person name="Lin W."/>
            <person name="Duan Y."/>
            <person name="Cao H."/>
            <person name="Xiong S."/>
            <person name="Wang X."/>
            <person name="Wei L."/>
            <person name="Li C."/>
            <person name="Ma Q."/>
            <person name="Ju M."/>
            <person name="Zhao R."/>
            <person name="Li G."/>
            <person name="Mu C."/>
            <person name="Tian Q."/>
            <person name="Mei H."/>
            <person name="Zhang T."/>
            <person name="Gao T."/>
            <person name="Zhang H."/>
        </authorList>
    </citation>
    <scope>NUCLEOTIDE SEQUENCE</scope>
    <source>
        <strain evidence="2">G01</strain>
    </source>
</reference>
<comment type="caution">
    <text evidence="2">The sequence shown here is derived from an EMBL/GenBank/DDBJ whole genome shotgun (WGS) entry which is preliminary data.</text>
</comment>
<dbReference type="EMBL" id="JACGWK010000005">
    <property type="protein sequence ID" value="KAL0354167.1"/>
    <property type="molecule type" value="Genomic_DNA"/>
</dbReference>
<feature type="region of interest" description="Disordered" evidence="1">
    <location>
        <begin position="54"/>
        <end position="77"/>
    </location>
</feature>
<reference evidence="2" key="1">
    <citation type="submission" date="2020-06" db="EMBL/GenBank/DDBJ databases">
        <authorList>
            <person name="Li T."/>
            <person name="Hu X."/>
            <person name="Zhang T."/>
            <person name="Song X."/>
            <person name="Zhang H."/>
            <person name="Dai N."/>
            <person name="Sheng W."/>
            <person name="Hou X."/>
            <person name="Wei L."/>
        </authorList>
    </citation>
    <scope>NUCLEOTIDE SEQUENCE</scope>
    <source>
        <strain evidence="2">G01</strain>
        <tissue evidence="2">Leaf</tissue>
    </source>
</reference>
<evidence type="ECO:0000256" key="1">
    <source>
        <dbReference type="SAM" id="MobiDB-lite"/>
    </source>
</evidence>
<sequence>MTASEIFFATYVDVWDTSIRTTNRGLRSVSRIRGKTYRMGHGCGLDNVDIHIRPGSGSMHGPTGSNVLKGKKGDPRRHVSCLLPATRKVLG</sequence>
<dbReference type="AlphaFoldDB" id="A0AAW2PD72"/>
<accession>A0AAW2PD72</accession>